<sequence>MRKKRRVNWADAYETPSLRGSLGGVARLAQAHGVPVSRARAKLQGLLSYTLQKPRRRRFPTLPVVSFTTVPGDRVRLQKQHRPFEKGYLPGWTEEVFLIDRAVPGPVATYKIKEWDGTPVKGTFYEQDVQKVDVPDDALFRVEKVLQRRRHEVKVRWKGWPNKYDSWIPKRKFATNTTSSFKVRLPVPLELKGEGWKVGLAAISTPDANLDLSRLTNAVNPRVLIVGCKLADNLTDPGPVHHRVTMQIRDILHDPGVVDGVSLMKVLIRKSQFYETKEAQAKGKRLYDRFRVTYDWDGEDLRMLAKDLNDIALTTGSAFVEWYVHVSMAKLMGWLVETKKDTYALGPNLRYELPYKTQKTGNYYKDIKNTELDRHDLWKMEGGLLQLSQCLNWHFTNLNVAFRNVVGEPSRTFLVYSDLVDSNIVGGQQHALVREVEYRRLGQGVAYFEPLHIQWLPCRREYMDLVEVQIAESHGGLVQFGTGRTLVTFVFQRDV</sequence>
<name>A0ABN8S9I1_9CNID</name>
<reference evidence="2 3" key="1">
    <citation type="submission" date="2022-05" db="EMBL/GenBank/DDBJ databases">
        <authorList>
            <consortium name="Genoscope - CEA"/>
            <person name="William W."/>
        </authorList>
    </citation>
    <scope>NUCLEOTIDE SEQUENCE [LARGE SCALE GENOMIC DNA]</scope>
</reference>
<dbReference type="EMBL" id="CALNXK010000539">
    <property type="protein sequence ID" value="CAH3187376.1"/>
    <property type="molecule type" value="Genomic_DNA"/>
</dbReference>
<dbReference type="PANTHER" id="PTHR46585:SF1">
    <property type="entry name" value="CHROMO DOMAIN-CONTAINING PROTEIN"/>
    <property type="match status" value="1"/>
</dbReference>
<protein>
    <recommendedName>
        <fullName evidence="1">Chromo domain-containing protein</fullName>
    </recommendedName>
</protein>
<evidence type="ECO:0000313" key="2">
    <source>
        <dbReference type="EMBL" id="CAH3187376.1"/>
    </source>
</evidence>
<accession>A0ABN8S9I1</accession>
<gene>
    <name evidence="2" type="ORF">PLOB_00037245</name>
</gene>
<proteinExistence type="predicted"/>
<dbReference type="Gene3D" id="2.40.50.40">
    <property type="match status" value="1"/>
</dbReference>
<dbReference type="InterPro" id="IPR016197">
    <property type="entry name" value="Chromo-like_dom_sf"/>
</dbReference>
<evidence type="ECO:0000313" key="3">
    <source>
        <dbReference type="Proteomes" id="UP001159405"/>
    </source>
</evidence>
<dbReference type="CDD" id="cd00024">
    <property type="entry name" value="CD_CSD"/>
    <property type="match status" value="1"/>
</dbReference>
<dbReference type="SUPFAM" id="SSF54160">
    <property type="entry name" value="Chromo domain-like"/>
    <property type="match status" value="1"/>
</dbReference>
<keyword evidence="3" id="KW-1185">Reference proteome</keyword>
<dbReference type="InterPro" id="IPR000953">
    <property type="entry name" value="Chromo/chromo_shadow_dom"/>
</dbReference>
<organism evidence="2 3">
    <name type="scientific">Porites lobata</name>
    <dbReference type="NCBI Taxonomy" id="104759"/>
    <lineage>
        <taxon>Eukaryota</taxon>
        <taxon>Metazoa</taxon>
        <taxon>Cnidaria</taxon>
        <taxon>Anthozoa</taxon>
        <taxon>Hexacorallia</taxon>
        <taxon>Scleractinia</taxon>
        <taxon>Fungiina</taxon>
        <taxon>Poritidae</taxon>
        <taxon>Porites</taxon>
    </lineage>
</organism>
<evidence type="ECO:0000259" key="1">
    <source>
        <dbReference type="PROSITE" id="PS50013"/>
    </source>
</evidence>
<dbReference type="Proteomes" id="UP001159405">
    <property type="component" value="Unassembled WGS sequence"/>
</dbReference>
<feature type="domain" description="Chromo" evidence="1">
    <location>
        <begin position="140"/>
        <end position="169"/>
    </location>
</feature>
<dbReference type="SMART" id="SM00298">
    <property type="entry name" value="CHROMO"/>
    <property type="match status" value="1"/>
</dbReference>
<dbReference type="PANTHER" id="PTHR46585">
    <property type="entry name" value="INTEGRASE CORE DOMAIN CONTAINING PROTEIN"/>
    <property type="match status" value="1"/>
</dbReference>
<comment type="caution">
    <text evidence="2">The sequence shown here is derived from an EMBL/GenBank/DDBJ whole genome shotgun (WGS) entry which is preliminary data.</text>
</comment>
<dbReference type="PROSITE" id="PS50013">
    <property type="entry name" value="CHROMO_2"/>
    <property type="match status" value="1"/>
</dbReference>